<organism evidence="1 2">
    <name type="scientific">Candidatus Desulfatifera sulfidica</name>
    <dbReference type="NCBI Taxonomy" id="2841691"/>
    <lineage>
        <taxon>Bacteria</taxon>
        <taxon>Pseudomonadati</taxon>
        <taxon>Thermodesulfobacteriota</taxon>
        <taxon>Desulfobulbia</taxon>
        <taxon>Desulfobulbales</taxon>
        <taxon>Desulfobulbaceae</taxon>
        <taxon>Candidatus Desulfatifera</taxon>
    </lineage>
</organism>
<proteinExistence type="predicted"/>
<evidence type="ECO:0000313" key="2">
    <source>
        <dbReference type="Proteomes" id="UP000599024"/>
    </source>
</evidence>
<accession>A0A8J6N845</accession>
<dbReference type="Proteomes" id="UP000599024">
    <property type="component" value="Unassembled WGS sequence"/>
</dbReference>
<reference evidence="1 2" key="1">
    <citation type="submission" date="2020-08" db="EMBL/GenBank/DDBJ databases">
        <title>Bridging the membrane lipid divide: bacteria of the FCB group superphylum have the potential to synthesize archaeal ether lipids.</title>
        <authorList>
            <person name="Villanueva L."/>
            <person name="Von Meijenfeldt F.A.B."/>
            <person name="Westbye A.B."/>
            <person name="Yadav S."/>
            <person name="Hopmans E.C."/>
            <person name="Dutilh B.E."/>
            <person name="Sinninghe Damste J.S."/>
        </authorList>
    </citation>
    <scope>NUCLEOTIDE SEQUENCE [LARGE SCALE GENOMIC DNA]</scope>
    <source>
        <strain evidence="1">NIOZ-UU81</strain>
    </source>
</reference>
<comment type="caution">
    <text evidence="1">The sequence shown here is derived from an EMBL/GenBank/DDBJ whole genome shotgun (WGS) entry which is preliminary data.</text>
</comment>
<name>A0A8J6N845_9BACT</name>
<sequence length="177" mass="19352">MHDIDPELMYCPTCNDEYRSDMTLCAVCEVDLISGDQRLAQEQALNDTLASRTMEISPDDDLVPLRKGVLLEMKNLQNILAKERIPALITSDESSCGKSCGKGCGGTELNLLIRREDAQAAIDILARDFREKTSLDDHDLTHVSKVYDRGAAQAVCPACGCSFTTSNPTCPDCGLCF</sequence>
<protein>
    <submittedName>
        <fullName evidence="1">Uncharacterized protein</fullName>
    </submittedName>
</protein>
<evidence type="ECO:0000313" key="1">
    <source>
        <dbReference type="EMBL" id="MBC8208499.1"/>
    </source>
</evidence>
<dbReference type="AlphaFoldDB" id="A0A8J6N845"/>
<dbReference type="EMBL" id="JACNLK010000041">
    <property type="protein sequence ID" value="MBC8208499.1"/>
    <property type="molecule type" value="Genomic_DNA"/>
</dbReference>
<gene>
    <name evidence="1" type="ORF">H8E79_04965</name>
</gene>